<name>A0ABR2J1S7_9EUKA</name>
<evidence type="ECO:0000313" key="2">
    <source>
        <dbReference type="Proteomes" id="UP001470230"/>
    </source>
</evidence>
<dbReference type="Proteomes" id="UP001470230">
    <property type="component" value="Unassembled WGS sequence"/>
</dbReference>
<comment type="caution">
    <text evidence="1">The sequence shown here is derived from an EMBL/GenBank/DDBJ whole genome shotgun (WGS) entry which is preliminary data.</text>
</comment>
<proteinExistence type="predicted"/>
<organism evidence="1 2">
    <name type="scientific">Tritrichomonas musculus</name>
    <dbReference type="NCBI Taxonomy" id="1915356"/>
    <lineage>
        <taxon>Eukaryota</taxon>
        <taxon>Metamonada</taxon>
        <taxon>Parabasalia</taxon>
        <taxon>Tritrichomonadida</taxon>
        <taxon>Tritrichomonadidae</taxon>
        <taxon>Tritrichomonas</taxon>
    </lineage>
</organism>
<evidence type="ECO:0000313" key="1">
    <source>
        <dbReference type="EMBL" id="KAK8871779.1"/>
    </source>
</evidence>
<accession>A0ABR2J1S7</accession>
<gene>
    <name evidence="1" type="ORF">M9Y10_007520</name>
</gene>
<keyword evidence="2" id="KW-1185">Reference proteome</keyword>
<sequence length="290" mass="34413">MDLEQVFFKTFQYRLNTYCLANKPYLSLNFDLIRRINSTFYRLRPRFFQLTKGDQWTKHFLIMFSNENIPIVSFSIIPFNFFSFDIIAYRYTINISQDIYSISLKSIRNIPILYSLSYIPGKIPTFLGDINIGDKMLISALINEKRFSLFYNYNYRFFLGVKFRKTASLLDSLSDIHIGFQTTIFNSIYFVGLGVSDSVGFSISRRKNNRRLTYIIRSDYNGAEDDFINHHYLQYKYIYGNKGKIGALYDFSKDELFVRGLVRFKNFQFHLKTKYDGKWCNPTFGLDINF</sequence>
<reference evidence="1 2" key="1">
    <citation type="submission" date="2024-04" db="EMBL/GenBank/DDBJ databases">
        <title>Tritrichomonas musculus Genome.</title>
        <authorList>
            <person name="Alves-Ferreira E."/>
            <person name="Grigg M."/>
            <person name="Lorenzi H."/>
            <person name="Galac M."/>
        </authorList>
    </citation>
    <scope>NUCLEOTIDE SEQUENCE [LARGE SCALE GENOMIC DNA]</scope>
    <source>
        <strain evidence="1 2">EAF2021</strain>
    </source>
</reference>
<protein>
    <submittedName>
        <fullName evidence="1">Uncharacterized protein</fullName>
    </submittedName>
</protein>
<dbReference type="EMBL" id="JAPFFF010000013">
    <property type="protein sequence ID" value="KAK8871779.1"/>
    <property type="molecule type" value="Genomic_DNA"/>
</dbReference>